<evidence type="ECO:0000313" key="7">
    <source>
        <dbReference type="EMBL" id="SHO49053.1"/>
    </source>
</evidence>
<evidence type="ECO:0000256" key="3">
    <source>
        <dbReference type="ARBA" id="ARBA00022729"/>
    </source>
</evidence>
<dbReference type="AlphaFoldDB" id="A0A1M7Y8U2"/>
<name>A0A1M7Y8U2_9BACT</name>
<reference evidence="7 8" key="1">
    <citation type="submission" date="2016-12" db="EMBL/GenBank/DDBJ databases">
        <authorList>
            <person name="Song W.-J."/>
            <person name="Kurnit D.M."/>
        </authorList>
    </citation>
    <scope>NUCLEOTIDE SEQUENCE [LARGE SCALE GENOMIC DNA]</scope>
    <source>
        <strain evidence="7 8">DSM 18488</strain>
    </source>
</reference>
<dbReference type="SUPFAM" id="SSF53850">
    <property type="entry name" value="Periplasmic binding protein-like II"/>
    <property type="match status" value="1"/>
</dbReference>
<evidence type="ECO:0000256" key="2">
    <source>
        <dbReference type="ARBA" id="ARBA00022448"/>
    </source>
</evidence>
<organism evidence="7 8">
    <name type="scientific">Desulfopila aestuarii DSM 18488</name>
    <dbReference type="NCBI Taxonomy" id="1121416"/>
    <lineage>
        <taxon>Bacteria</taxon>
        <taxon>Pseudomonadati</taxon>
        <taxon>Thermodesulfobacteriota</taxon>
        <taxon>Desulfobulbia</taxon>
        <taxon>Desulfobulbales</taxon>
        <taxon>Desulfocapsaceae</taxon>
        <taxon>Desulfopila</taxon>
    </lineage>
</organism>
<dbReference type="Proteomes" id="UP000184603">
    <property type="component" value="Unassembled WGS sequence"/>
</dbReference>
<proteinExistence type="inferred from homology"/>
<feature type="signal peptide" evidence="5">
    <location>
        <begin position="1"/>
        <end position="24"/>
    </location>
</feature>
<evidence type="ECO:0000256" key="4">
    <source>
        <dbReference type="RuleBase" id="RU003744"/>
    </source>
</evidence>
<dbReference type="STRING" id="1121416.SAMN02745220_02655"/>
<dbReference type="PANTHER" id="PTHR30085:SF7">
    <property type="entry name" value="AMINO-ACID ABC TRANSPORTER-BINDING PROTEIN YHDW-RELATED"/>
    <property type="match status" value="1"/>
</dbReference>
<dbReference type="PANTHER" id="PTHR30085">
    <property type="entry name" value="AMINO ACID ABC TRANSPORTER PERMEASE"/>
    <property type="match status" value="1"/>
</dbReference>
<feature type="chain" id="PRO_5013360121" evidence="5">
    <location>
        <begin position="25"/>
        <end position="339"/>
    </location>
</feature>
<keyword evidence="3 5" id="KW-0732">Signal</keyword>
<evidence type="ECO:0000256" key="5">
    <source>
        <dbReference type="SAM" id="SignalP"/>
    </source>
</evidence>
<feature type="domain" description="Solute-binding protein family 3/N-terminal" evidence="6">
    <location>
        <begin position="35"/>
        <end position="259"/>
    </location>
</feature>
<dbReference type="PROSITE" id="PS01039">
    <property type="entry name" value="SBP_BACTERIAL_3"/>
    <property type="match status" value="1"/>
</dbReference>
<dbReference type="RefSeq" id="WP_073613940.1">
    <property type="nucleotide sequence ID" value="NZ_FRFE01000012.1"/>
</dbReference>
<evidence type="ECO:0000259" key="6">
    <source>
        <dbReference type="SMART" id="SM00062"/>
    </source>
</evidence>
<accession>A0A1M7Y8U2</accession>
<evidence type="ECO:0000256" key="1">
    <source>
        <dbReference type="ARBA" id="ARBA00010333"/>
    </source>
</evidence>
<dbReference type="Gene3D" id="3.40.190.10">
    <property type="entry name" value="Periplasmic binding protein-like II"/>
    <property type="match status" value="2"/>
</dbReference>
<dbReference type="OrthoDB" id="9777941at2"/>
<protein>
    <submittedName>
        <fullName evidence="7">Amino acid ABC transporter substrate-binding protein, PAAT family (TC 3.A.1.3.-)</fullName>
    </submittedName>
</protein>
<keyword evidence="8" id="KW-1185">Reference proteome</keyword>
<dbReference type="InterPro" id="IPR001638">
    <property type="entry name" value="Solute-binding_3/MltF_N"/>
</dbReference>
<evidence type="ECO:0000313" key="8">
    <source>
        <dbReference type="Proteomes" id="UP000184603"/>
    </source>
</evidence>
<dbReference type="InterPro" id="IPR051455">
    <property type="entry name" value="Bact_solute-bind_prot3"/>
</dbReference>
<dbReference type="SMART" id="SM00062">
    <property type="entry name" value="PBPb"/>
    <property type="match status" value="1"/>
</dbReference>
<dbReference type="InterPro" id="IPR018313">
    <property type="entry name" value="SBP_3_CS"/>
</dbReference>
<dbReference type="Pfam" id="PF00497">
    <property type="entry name" value="SBP_bac_3"/>
    <property type="match status" value="1"/>
</dbReference>
<dbReference type="EMBL" id="FRFE01000012">
    <property type="protein sequence ID" value="SHO49053.1"/>
    <property type="molecule type" value="Genomic_DNA"/>
</dbReference>
<comment type="similarity">
    <text evidence="1 4">Belongs to the bacterial solute-binding protein 3 family.</text>
</comment>
<gene>
    <name evidence="7" type="ORF">SAMN02745220_02655</name>
</gene>
<keyword evidence="2" id="KW-0813">Transport</keyword>
<dbReference type="GO" id="GO:0006865">
    <property type="term" value="P:amino acid transport"/>
    <property type="evidence" value="ECO:0007669"/>
    <property type="project" value="TreeGrafter"/>
</dbReference>
<dbReference type="CDD" id="cd13692">
    <property type="entry name" value="PBP2_BztA"/>
    <property type="match status" value="1"/>
</dbReference>
<sequence>MTNKVRLLAIFLLMPLFVAFQAEAATREEVRGRGYLQCGVATGLPGFSFSDENGNWTGFDVDLCRAVAAAVLGDAKKVRNVPLTARDSFTALQSGEVDLLAHDTGWTMTRDTSLGISFAGISYYDDQGFMVAGSAGITKRGELEGAAVCVQAGTTAELNTADFFSQNGMSYKPIVVDTPDQALKGFEAGRCSVVAGNLAHLQALRSRLAEPESAVMLQERMAREAMGPVVRQGDDAWFNIVKWTLFALVNGESLRLTADNVVQMQTSADPAVRRFLGFEGIKGQGLGLADDWAARIILQVGNYGEIFERNLGQHALLKLERGPNALWYDGGLQYAPPFR</sequence>